<evidence type="ECO:0000313" key="2">
    <source>
        <dbReference type="EMBL" id="SFV63647.1"/>
    </source>
</evidence>
<feature type="transmembrane region" description="Helical" evidence="1">
    <location>
        <begin position="31"/>
        <end position="48"/>
    </location>
</feature>
<keyword evidence="1" id="KW-0472">Membrane</keyword>
<evidence type="ECO:0000256" key="1">
    <source>
        <dbReference type="SAM" id="Phobius"/>
    </source>
</evidence>
<name>A0A1W1CD18_9ZZZZ</name>
<feature type="transmembrane region" description="Helical" evidence="1">
    <location>
        <begin position="224"/>
        <end position="245"/>
    </location>
</feature>
<protein>
    <submittedName>
        <fullName evidence="2">Uncharacterized protein</fullName>
    </submittedName>
</protein>
<feature type="transmembrane region" description="Helical" evidence="1">
    <location>
        <begin position="145"/>
        <end position="165"/>
    </location>
</feature>
<proteinExistence type="predicted"/>
<gene>
    <name evidence="2" type="ORF">MNB_SV-9-1331</name>
</gene>
<sequence length="269" mass="31793">MREYIKLFILSIVTLFIILLGWITLYDEYCFSLIFPIIILLIISYSHIETKVQERKCFRKCYFKDKTIISKLLSSRIFVIIISIIISIFMTISISYSLINFTFNWWLYLIFHTAISSFFYLIILSKSLTFIKEPYNKIFAKEWSAYLMLLILIPSFVYSTLNGYAPIYLDKSLEQTIINSSINIFSNCEIINYTLKLMRKIDAILWWLILNSTSNLEQTWLKSLIWIVFIINNSLTLLGINRLILEIIHIFKKRLTSLSISIKCDNTIL</sequence>
<keyword evidence="1" id="KW-0812">Transmembrane</keyword>
<reference evidence="2" key="1">
    <citation type="submission" date="2016-10" db="EMBL/GenBank/DDBJ databases">
        <authorList>
            <person name="de Groot N.N."/>
        </authorList>
    </citation>
    <scope>NUCLEOTIDE SEQUENCE</scope>
</reference>
<accession>A0A1W1CD18</accession>
<organism evidence="2">
    <name type="scientific">hydrothermal vent metagenome</name>
    <dbReference type="NCBI Taxonomy" id="652676"/>
    <lineage>
        <taxon>unclassified sequences</taxon>
        <taxon>metagenomes</taxon>
        <taxon>ecological metagenomes</taxon>
    </lineage>
</organism>
<dbReference type="AlphaFoldDB" id="A0A1W1CD18"/>
<keyword evidence="1" id="KW-1133">Transmembrane helix</keyword>
<feature type="transmembrane region" description="Helical" evidence="1">
    <location>
        <begin position="7"/>
        <end position="25"/>
    </location>
</feature>
<feature type="transmembrane region" description="Helical" evidence="1">
    <location>
        <begin position="77"/>
        <end position="99"/>
    </location>
</feature>
<dbReference type="EMBL" id="FPHG01000062">
    <property type="protein sequence ID" value="SFV63647.1"/>
    <property type="molecule type" value="Genomic_DNA"/>
</dbReference>
<feature type="transmembrane region" description="Helical" evidence="1">
    <location>
        <begin position="105"/>
        <end position="124"/>
    </location>
</feature>